<dbReference type="Pfam" id="PF20597">
    <property type="entry name" value="pAdhesive_15"/>
    <property type="match status" value="2"/>
</dbReference>
<dbReference type="EMBL" id="AHYR01000012">
    <property type="protein sequence ID" value="EOT38881.1"/>
    <property type="molecule type" value="Genomic_DNA"/>
</dbReference>
<keyword evidence="5" id="KW-1133">Transmembrane helix</keyword>
<feature type="domain" description="SpaA-like prealbumin fold" evidence="6">
    <location>
        <begin position="825"/>
        <end position="909"/>
    </location>
</feature>
<feature type="region of interest" description="Disordered" evidence="4">
    <location>
        <begin position="1133"/>
        <end position="1152"/>
    </location>
</feature>
<comment type="caution">
    <text evidence="8">The sequence shown here is derived from an EMBL/GenBank/DDBJ whole genome shotgun (WGS) entry which is preliminary data.</text>
</comment>
<evidence type="ECO:0000256" key="3">
    <source>
        <dbReference type="ARBA" id="ARBA00022729"/>
    </source>
</evidence>
<feature type="compositionally biased region" description="Polar residues" evidence="4">
    <location>
        <begin position="140"/>
        <end position="176"/>
    </location>
</feature>
<dbReference type="PANTHER" id="PTHR36108">
    <property type="entry name" value="COLOSSIN-B-RELATED"/>
    <property type="match status" value="1"/>
</dbReference>
<evidence type="ECO:0000313" key="8">
    <source>
        <dbReference type="EMBL" id="EOT38881.1"/>
    </source>
</evidence>
<dbReference type="NCBIfam" id="TIGR01167">
    <property type="entry name" value="LPXTG_anchor"/>
    <property type="match status" value="1"/>
</dbReference>
<keyword evidence="2" id="KW-0964">Secreted</keyword>
<evidence type="ECO:0000313" key="9">
    <source>
        <dbReference type="Proteomes" id="UP000014127"/>
    </source>
</evidence>
<proteinExistence type="inferred from homology"/>
<evidence type="ECO:0008006" key="10">
    <source>
        <dbReference type="Google" id="ProtNLM"/>
    </source>
</evidence>
<feature type="domain" description="SpaA-like prealbumin fold" evidence="6">
    <location>
        <begin position="729"/>
        <end position="813"/>
    </location>
</feature>
<feature type="domain" description="SpaA-like prealbumin fold" evidence="6">
    <location>
        <begin position="1016"/>
        <end position="1097"/>
    </location>
</feature>
<organism evidence="8 9">
    <name type="scientific">Enterococcus dispar ATCC 51266</name>
    <dbReference type="NCBI Taxonomy" id="1139219"/>
    <lineage>
        <taxon>Bacteria</taxon>
        <taxon>Bacillati</taxon>
        <taxon>Bacillota</taxon>
        <taxon>Bacilli</taxon>
        <taxon>Lactobacillales</taxon>
        <taxon>Enterococcaceae</taxon>
        <taxon>Enterococcus</taxon>
    </lineage>
</organism>
<dbReference type="PATRIC" id="fig|1139219.3.peg.2309"/>
<evidence type="ECO:0000259" key="7">
    <source>
        <dbReference type="Pfam" id="PF20597"/>
    </source>
</evidence>
<feature type="compositionally biased region" description="Low complexity" evidence="4">
    <location>
        <begin position="1133"/>
        <end position="1147"/>
    </location>
</feature>
<feature type="domain" description="Choice-of-anchor A" evidence="7">
    <location>
        <begin position="489"/>
        <end position="525"/>
    </location>
</feature>
<keyword evidence="3" id="KW-0732">Signal</keyword>
<dbReference type="InterPro" id="IPR013783">
    <property type="entry name" value="Ig-like_fold"/>
</dbReference>
<feature type="domain" description="SpaA-like prealbumin fold" evidence="6">
    <location>
        <begin position="540"/>
        <end position="629"/>
    </location>
</feature>
<comment type="similarity">
    <text evidence="1">Belongs to the serine-aspartate repeat-containing protein (SDr) family.</text>
</comment>
<feature type="compositionally biased region" description="Low complexity" evidence="4">
    <location>
        <begin position="1110"/>
        <end position="1126"/>
    </location>
</feature>
<keyword evidence="9" id="KW-1185">Reference proteome</keyword>
<feature type="domain" description="SpaA-like prealbumin fold" evidence="6">
    <location>
        <begin position="922"/>
        <end position="1010"/>
    </location>
</feature>
<dbReference type="OrthoDB" id="1744455at2"/>
<dbReference type="PANTHER" id="PTHR36108:SF13">
    <property type="entry name" value="COLOSSIN-B-RELATED"/>
    <property type="match status" value="1"/>
</dbReference>
<feature type="transmembrane region" description="Helical" evidence="5">
    <location>
        <begin position="1161"/>
        <end position="1179"/>
    </location>
</feature>
<reference evidence="8 9" key="1">
    <citation type="submission" date="2013-03" db="EMBL/GenBank/DDBJ databases">
        <title>The Genome Sequence of Enterococcus dispar ATCC_51266 (Illumina only assembly).</title>
        <authorList>
            <consortium name="The Broad Institute Genomics Platform"/>
            <consortium name="The Broad Institute Genome Sequencing Center for Infectious Disease"/>
            <person name="Earl A."/>
            <person name="Russ C."/>
            <person name="Gilmore M."/>
            <person name="Surin D."/>
            <person name="Walker B."/>
            <person name="Young S."/>
            <person name="Zeng Q."/>
            <person name="Gargeya S."/>
            <person name="Fitzgerald M."/>
            <person name="Haas B."/>
            <person name="Abouelleil A."/>
            <person name="Allen A.W."/>
            <person name="Alvarado L."/>
            <person name="Arachchi H.M."/>
            <person name="Berlin A.M."/>
            <person name="Chapman S.B."/>
            <person name="Gainer-Dewar J."/>
            <person name="Goldberg J."/>
            <person name="Griggs A."/>
            <person name="Gujja S."/>
            <person name="Hansen M."/>
            <person name="Howarth C."/>
            <person name="Imamovic A."/>
            <person name="Ireland A."/>
            <person name="Larimer J."/>
            <person name="McCowan C."/>
            <person name="Murphy C."/>
            <person name="Pearson M."/>
            <person name="Poon T.W."/>
            <person name="Priest M."/>
            <person name="Roberts A."/>
            <person name="Saif S."/>
            <person name="Shea T."/>
            <person name="Sisk P."/>
            <person name="Sykes S."/>
            <person name="Wortman J."/>
            <person name="Nusbaum C."/>
            <person name="Birren B."/>
        </authorList>
    </citation>
    <scope>NUCLEOTIDE SEQUENCE [LARGE SCALE GENOMIC DNA]</scope>
    <source>
        <strain evidence="8 9">ATCC 51266</strain>
    </source>
</reference>
<evidence type="ECO:0000259" key="6">
    <source>
        <dbReference type="Pfam" id="PF17802"/>
    </source>
</evidence>
<feature type="domain" description="SpaA-like prealbumin fold" evidence="6">
    <location>
        <begin position="637"/>
        <end position="722"/>
    </location>
</feature>
<evidence type="ECO:0000256" key="1">
    <source>
        <dbReference type="ARBA" id="ARBA00007257"/>
    </source>
</evidence>
<evidence type="ECO:0000256" key="2">
    <source>
        <dbReference type="ARBA" id="ARBA00022525"/>
    </source>
</evidence>
<dbReference type="Gene3D" id="2.60.40.10">
    <property type="entry name" value="Immunoglobulins"/>
    <property type="match status" value="6"/>
</dbReference>
<keyword evidence="5" id="KW-0812">Transmembrane</keyword>
<protein>
    <recommendedName>
        <fullName evidence="10">Gram-positive cocci surface proteins LPxTG domain-containing protein</fullName>
    </recommendedName>
</protein>
<name>S0KI99_9ENTE</name>
<keyword evidence="5" id="KW-0472">Membrane</keyword>
<dbReference type="SUPFAM" id="SSF49478">
    <property type="entry name" value="Cna protein B-type domain"/>
    <property type="match status" value="4"/>
</dbReference>
<dbReference type="Proteomes" id="UP000014127">
    <property type="component" value="Unassembled WGS sequence"/>
</dbReference>
<dbReference type="STRING" id="44009.RV01_GL001737"/>
<accession>S0KI99</accession>
<gene>
    <name evidence="8" type="ORF">OMK_02363</name>
</gene>
<feature type="region of interest" description="Disordered" evidence="4">
    <location>
        <begin position="1107"/>
        <end position="1126"/>
    </location>
</feature>
<dbReference type="HOGENOM" id="CLU_272714_0_0_9"/>
<dbReference type="eggNOG" id="COG4932">
    <property type="taxonomic scope" value="Bacteria"/>
</dbReference>
<feature type="region of interest" description="Disordered" evidence="4">
    <location>
        <begin position="139"/>
        <end position="176"/>
    </location>
</feature>
<dbReference type="InterPro" id="IPR026588">
    <property type="entry name" value="Choice_anch_A"/>
</dbReference>
<dbReference type="InterPro" id="IPR041033">
    <property type="entry name" value="SpaA_PFL_dom_1"/>
</dbReference>
<evidence type="ECO:0000256" key="5">
    <source>
        <dbReference type="SAM" id="Phobius"/>
    </source>
</evidence>
<feature type="domain" description="Choice-of-anchor A" evidence="7">
    <location>
        <begin position="200"/>
        <end position="450"/>
    </location>
</feature>
<evidence type="ECO:0000256" key="4">
    <source>
        <dbReference type="SAM" id="MobiDB-lite"/>
    </source>
</evidence>
<dbReference type="AlphaFoldDB" id="S0KI99"/>
<dbReference type="Pfam" id="PF17802">
    <property type="entry name" value="SpaA"/>
    <property type="match status" value="6"/>
</dbReference>
<sequence>MKRKLQRLGKFLFAGMLILPIILPVIFSSSALAAEQKLTLAFKPQPTKVADQGELVITTINPSEVIVTVTPDQGLRLTKTKTQAGKTTYQYKVEDVGKYAITATQIGTNQKETTVVTINQTGTTNTAMTADSKSAAAIDSNATNDESSSMQNQTTVSSATETTNQSKATLQAKATQANADNKAVKGAVVRELPTADEDKLGNLWDYNAYLTGQHSANMADTEGAIAVKGDSVFPNDLQTFTYGASFREVNTTIGDPIREDQYVNVLIGGKIANRAQNDWVKPVVENRTSNGKTQGWLVGRMNMNDWIYKNLGEWFSAIAYKTRDSVIDGAFDSLQTQENQLTGKLDQVTTNLGETVYEGDNFKLIASKSDAEVLILKPISIQDPLELKTLSIPAEYLQGNRYKQIIVNSPATKVVMNGTSIAGAVQQDVGTYSQLASKVTFYLPHAQSITNYVEDDGAYPDTAQLGIAEDGSDNYGKDNGKNYYHSFTIGSIVAPNATVVYHSGSINGYVFVKNLHQRDGMEIHNFYNPWMPEIEQEKEGEVQLHKEDATDKSALAGAEFGIRKKGDSDFIAVKTTDETGNLTFSGLAYGEYEILETKAPNGYQLSPMVHEVTINEDKPTLSLTLENQKEPVAHVGIEIHKEDAENQEELAGAVFGLRGLREHEFTKEETNAAGNAEFEDLVPGYYELVELTSPEGYEIDPHPQIIYVDGQNKKEVIEIENTAKEEKTGSIQLKKIDAATGDALAGVEFGVREFGYRDFVTKKTDSNGVVQFSDLKAGAFYTVAELKTLTGYELTPRPLVVKVSEKGQDVNIGNWTNHKEVLKKGSLQIEKSDQETGSPLKGAIFGVRALGQKDYIEKETDKSGIVRFDDLAQGVYEVRELKAPLGYSTTNLVKKVNVGYDEENKLTIEKWTNVKTAVQLGSGKIIKVDENGSPLSGAEFAIRNDHEREFSHHAVTNEQGEAYFDNLPFGKYDVMETKAPDGYQPDGKIYHLYVGNKETDEETITVTNQKKVTNTGQVALEKREQDSGKVMTGVVFNLEKSDGTILDMYTTDKNGRIFVKDLPLGNYQFVEQKTLPGYELDPTPLTFTITHDNETQVLLLNMVNVKENPTESTTESTTGTTDTVTTSESTAVGVGTTTNSTKTANATKDNHYPKTGDRPNWYLMIGGTGLIAGVIYLFYRKNK</sequence>
<dbReference type="RefSeq" id="WP_016173483.1">
    <property type="nucleotide sequence ID" value="NZ_ASWK01000001.1"/>
</dbReference>